<keyword evidence="3" id="KW-0949">S-adenosyl-L-methionine</keyword>
<feature type="domain" description="Radical SAM core" evidence="8">
    <location>
        <begin position="7"/>
        <end position="128"/>
    </location>
</feature>
<protein>
    <recommendedName>
        <fullName evidence="8">Radical SAM core domain-containing protein</fullName>
    </recommendedName>
</protein>
<dbReference type="CDD" id="cd01335">
    <property type="entry name" value="Radical_SAM"/>
    <property type="match status" value="1"/>
</dbReference>
<dbReference type="GO" id="GO:0046872">
    <property type="term" value="F:metal ion binding"/>
    <property type="evidence" value="ECO:0007669"/>
    <property type="project" value="UniProtKB-KW"/>
</dbReference>
<comment type="cofactor">
    <cofactor evidence="1">
        <name>[4Fe-4S] cluster</name>
        <dbReference type="ChEBI" id="CHEBI:49883"/>
    </cofactor>
</comment>
<dbReference type="GO" id="GO:0061798">
    <property type="term" value="F:GTP 3',8'-cyclase activity"/>
    <property type="evidence" value="ECO:0007669"/>
    <property type="project" value="TreeGrafter"/>
</dbReference>
<dbReference type="PANTHER" id="PTHR22960">
    <property type="entry name" value="MOLYBDOPTERIN COFACTOR SYNTHESIS PROTEIN A"/>
    <property type="match status" value="1"/>
</dbReference>
<accession>X0VPQ5</accession>
<dbReference type="Pfam" id="PF04055">
    <property type="entry name" value="Radical_SAM"/>
    <property type="match status" value="1"/>
</dbReference>
<dbReference type="EMBL" id="BARS01032952">
    <property type="protein sequence ID" value="GAG20374.1"/>
    <property type="molecule type" value="Genomic_DNA"/>
</dbReference>
<dbReference type="InterPro" id="IPR000385">
    <property type="entry name" value="MoaA_NifB_PqqE_Fe-S-bd_CS"/>
</dbReference>
<evidence type="ECO:0000256" key="5">
    <source>
        <dbReference type="ARBA" id="ARBA00023004"/>
    </source>
</evidence>
<dbReference type="SFLD" id="SFLDS00029">
    <property type="entry name" value="Radical_SAM"/>
    <property type="match status" value="1"/>
</dbReference>
<feature type="non-terminal residue" evidence="9">
    <location>
        <position position="128"/>
    </location>
</feature>
<sequence length="128" mass="14117">MTGLSDSFQRPINYLRISVTDRCNLRCVYCMPSGGITYLPRGEVLRYEEIQAVAQAAASLGINKLRLTGGEPLVRAELTRLVHMLSHIDGIDDIALTTNGVLLRKHAISLREAGLKRVNVSLDTLKRG</sequence>
<evidence type="ECO:0000259" key="8">
    <source>
        <dbReference type="PROSITE" id="PS51918"/>
    </source>
</evidence>
<dbReference type="InterPro" id="IPR058240">
    <property type="entry name" value="rSAM_sf"/>
</dbReference>
<dbReference type="InterPro" id="IPR013785">
    <property type="entry name" value="Aldolase_TIM"/>
</dbReference>
<dbReference type="InterPro" id="IPR007197">
    <property type="entry name" value="rSAM"/>
</dbReference>
<dbReference type="SFLD" id="SFLDG01067">
    <property type="entry name" value="SPASM/twitch_domain_containing"/>
    <property type="match status" value="1"/>
</dbReference>
<comment type="caution">
    <text evidence="9">The sequence shown here is derived from an EMBL/GenBank/DDBJ whole genome shotgun (WGS) entry which is preliminary data.</text>
</comment>
<dbReference type="Gene3D" id="3.20.20.70">
    <property type="entry name" value="Aldolase class I"/>
    <property type="match status" value="1"/>
</dbReference>
<evidence type="ECO:0000256" key="4">
    <source>
        <dbReference type="ARBA" id="ARBA00022723"/>
    </source>
</evidence>
<keyword evidence="2" id="KW-0004">4Fe-4S</keyword>
<name>X0VPQ5_9ZZZZ</name>
<keyword evidence="7" id="KW-0501">Molybdenum cofactor biosynthesis</keyword>
<dbReference type="GO" id="GO:0006777">
    <property type="term" value="P:Mo-molybdopterin cofactor biosynthetic process"/>
    <property type="evidence" value="ECO:0007669"/>
    <property type="project" value="UniProtKB-KW"/>
</dbReference>
<dbReference type="GO" id="GO:0061799">
    <property type="term" value="F:cyclic pyranopterin monophosphate synthase activity"/>
    <property type="evidence" value="ECO:0007669"/>
    <property type="project" value="TreeGrafter"/>
</dbReference>
<keyword evidence="5" id="KW-0408">Iron</keyword>
<evidence type="ECO:0000256" key="3">
    <source>
        <dbReference type="ARBA" id="ARBA00022691"/>
    </source>
</evidence>
<gene>
    <name evidence="9" type="ORF">S01H1_51086</name>
</gene>
<dbReference type="GO" id="GO:0051539">
    <property type="term" value="F:4 iron, 4 sulfur cluster binding"/>
    <property type="evidence" value="ECO:0007669"/>
    <property type="project" value="UniProtKB-KW"/>
</dbReference>
<reference evidence="9" key="1">
    <citation type="journal article" date="2014" name="Front. Microbiol.">
        <title>High frequency of phylogenetically diverse reductive dehalogenase-homologous genes in deep subseafloor sedimentary metagenomes.</title>
        <authorList>
            <person name="Kawai M."/>
            <person name="Futagami T."/>
            <person name="Toyoda A."/>
            <person name="Takaki Y."/>
            <person name="Nishi S."/>
            <person name="Hori S."/>
            <person name="Arai W."/>
            <person name="Tsubouchi T."/>
            <person name="Morono Y."/>
            <person name="Uchiyama I."/>
            <person name="Ito T."/>
            <person name="Fujiyama A."/>
            <person name="Inagaki F."/>
            <person name="Takami H."/>
        </authorList>
    </citation>
    <scope>NUCLEOTIDE SEQUENCE</scope>
    <source>
        <strain evidence="9">Expedition CK06-06</strain>
    </source>
</reference>
<dbReference type="SFLD" id="SFLDG01386">
    <property type="entry name" value="main_SPASM_domain-containing"/>
    <property type="match status" value="1"/>
</dbReference>
<evidence type="ECO:0000256" key="7">
    <source>
        <dbReference type="ARBA" id="ARBA00023150"/>
    </source>
</evidence>
<evidence type="ECO:0000256" key="6">
    <source>
        <dbReference type="ARBA" id="ARBA00023014"/>
    </source>
</evidence>
<evidence type="ECO:0000256" key="2">
    <source>
        <dbReference type="ARBA" id="ARBA00022485"/>
    </source>
</evidence>
<dbReference type="SUPFAM" id="SSF102114">
    <property type="entry name" value="Radical SAM enzymes"/>
    <property type="match status" value="1"/>
</dbReference>
<evidence type="ECO:0000256" key="1">
    <source>
        <dbReference type="ARBA" id="ARBA00001966"/>
    </source>
</evidence>
<dbReference type="AlphaFoldDB" id="X0VPQ5"/>
<organism evidence="9">
    <name type="scientific">marine sediment metagenome</name>
    <dbReference type="NCBI Taxonomy" id="412755"/>
    <lineage>
        <taxon>unclassified sequences</taxon>
        <taxon>metagenomes</taxon>
        <taxon>ecological metagenomes</taxon>
    </lineage>
</organism>
<keyword evidence="4" id="KW-0479">Metal-binding</keyword>
<dbReference type="PANTHER" id="PTHR22960:SF0">
    <property type="entry name" value="MOLYBDENUM COFACTOR BIOSYNTHESIS PROTEIN 1"/>
    <property type="match status" value="1"/>
</dbReference>
<keyword evidence="6" id="KW-0411">Iron-sulfur</keyword>
<dbReference type="InterPro" id="IPR050105">
    <property type="entry name" value="MoCo_biosynth_MoaA/MoaC"/>
</dbReference>
<evidence type="ECO:0000313" key="9">
    <source>
        <dbReference type="EMBL" id="GAG20374.1"/>
    </source>
</evidence>
<proteinExistence type="predicted"/>
<dbReference type="PROSITE" id="PS51918">
    <property type="entry name" value="RADICAL_SAM"/>
    <property type="match status" value="1"/>
</dbReference>
<dbReference type="PROSITE" id="PS01305">
    <property type="entry name" value="MOAA_NIFB_PQQE"/>
    <property type="match status" value="1"/>
</dbReference>